<name>A0ABD2M607_9BILA</name>
<keyword evidence="4" id="KW-1185">Reference proteome</keyword>
<dbReference type="SUPFAM" id="SSF49599">
    <property type="entry name" value="TRAF domain-like"/>
    <property type="match status" value="2"/>
</dbReference>
<dbReference type="PANTHER" id="PTHR45774">
    <property type="entry name" value="BTB/POZ DOMAIN-CONTAINING"/>
    <property type="match status" value="1"/>
</dbReference>
<gene>
    <name evidence="3" type="ORF">niasHT_009748</name>
</gene>
<dbReference type="Proteomes" id="UP001620626">
    <property type="component" value="Unassembled WGS sequence"/>
</dbReference>
<protein>
    <recommendedName>
        <fullName evidence="5">BTB domain-containing protein</fullName>
    </recommendedName>
</protein>
<dbReference type="Pfam" id="PF00651">
    <property type="entry name" value="BTB"/>
    <property type="match status" value="1"/>
</dbReference>
<dbReference type="InterPro" id="IPR011705">
    <property type="entry name" value="BACK"/>
</dbReference>
<evidence type="ECO:0000259" key="1">
    <source>
        <dbReference type="PROSITE" id="PS50097"/>
    </source>
</evidence>
<comment type="caution">
    <text evidence="3">The sequence shown here is derived from an EMBL/GenBank/DDBJ whole genome shotgun (WGS) entry which is preliminary data.</text>
</comment>
<proteinExistence type="predicted"/>
<dbReference type="InterPro" id="IPR011333">
    <property type="entry name" value="SKP1/BTB/POZ_sf"/>
</dbReference>
<dbReference type="Gene3D" id="3.30.710.10">
    <property type="entry name" value="Potassium Channel Kv1.1, Chain A"/>
    <property type="match status" value="1"/>
</dbReference>
<evidence type="ECO:0000313" key="4">
    <source>
        <dbReference type="Proteomes" id="UP001620626"/>
    </source>
</evidence>
<dbReference type="SMART" id="SM00225">
    <property type="entry name" value="BTB"/>
    <property type="match status" value="1"/>
</dbReference>
<evidence type="ECO:0000313" key="3">
    <source>
        <dbReference type="EMBL" id="KAL3122970.1"/>
    </source>
</evidence>
<dbReference type="PROSITE" id="PS50097">
    <property type="entry name" value="BTB"/>
    <property type="match status" value="1"/>
</dbReference>
<dbReference type="SUPFAM" id="SSF54695">
    <property type="entry name" value="POZ domain"/>
    <property type="match status" value="1"/>
</dbReference>
<dbReference type="InterPro" id="IPR008974">
    <property type="entry name" value="TRAF-like"/>
</dbReference>
<organism evidence="3 4">
    <name type="scientific">Heterodera trifolii</name>
    <dbReference type="NCBI Taxonomy" id="157864"/>
    <lineage>
        <taxon>Eukaryota</taxon>
        <taxon>Metazoa</taxon>
        <taxon>Ecdysozoa</taxon>
        <taxon>Nematoda</taxon>
        <taxon>Chromadorea</taxon>
        <taxon>Rhabditida</taxon>
        <taxon>Tylenchina</taxon>
        <taxon>Tylenchomorpha</taxon>
        <taxon>Tylenchoidea</taxon>
        <taxon>Heteroderidae</taxon>
        <taxon>Heteroderinae</taxon>
        <taxon>Heterodera</taxon>
    </lineage>
</organism>
<dbReference type="PANTHER" id="PTHR45774:SF3">
    <property type="entry name" value="BTB (POZ) DOMAIN-CONTAINING 2B-RELATED"/>
    <property type="match status" value="1"/>
</dbReference>
<evidence type="ECO:0000259" key="2">
    <source>
        <dbReference type="PROSITE" id="PS50144"/>
    </source>
</evidence>
<dbReference type="Pfam" id="PF07707">
    <property type="entry name" value="BACK"/>
    <property type="match status" value="1"/>
</dbReference>
<dbReference type="Gene3D" id="2.60.210.10">
    <property type="entry name" value="Apoptosis, Tumor Necrosis Factor Receptor Associated Protein 2, Chain A"/>
    <property type="match status" value="2"/>
</dbReference>
<dbReference type="InterPro" id="IPR000210">
    <property type="entry name" value="BTB/POZ_dom"/>
</dbReference>
<accession>A0ABD2M607</accession>
<sequence length="554" mass="63678">MSELSGNKWTKLLLSTGEYADVHFFVGDQYEENASDVFEAMFRFDSKNEKAKNSSPNNPMAVEVPDVEPKAFQVMLSFIYSGDLDDLNGDNAMAVLYAAKKYNIPGLVGPSLEFPISELRNVFLAFAQTRLFDLEVFSHRYLVYIDENAETLMKSEAFLQIDQKLLCEILDRDQLQITHNLRQMLGPALFKIRFPFIKKMQFWEKIIPSGVLIAEEAIGVELYQSQTNLISHGLPYSLQFPSNGRIWTKWTLLMDIEKASEFMREFHCRYNKSVLIRGLLWKIRAQAKSKNGSTDERWLRFFLCCAASENEYWRCVCSATFRIVSQKNGAENFTGKFGEAVLSNKMNQWGFINFISISELMDPVKGLYDENEDKFTLAIDLTVQNEREKHIYESNGTIEMEIENLSEFAREAFGSGRFSESVLYIKGFPWKIMALINSKNESTDQKWLGFYLWSAAAEKGRREAKPLTSSRTDIEVENWNFKCSATLRIVSQKSDRADFSRDFSGQIFNETSNSSGFSNFITFTELMNPSKGFYDKDADKVKLSIDFIVKEADN</sequence>
<reference evidence="3 4" key="1">
    <citation type="submission" date="2024-10" db="EMBL/GenBank/DDBJ databases">
        <authorList>
            <person name="Kim D."/>
        </authorList>
    </citation>
    <scope>NUCLEOTIDE SEQUENCE [LARGE SCALE GENOMIC DNA]</scope>
    <source>
        <strain evidence="3">BH-2024</strain>
    </source>
</reference>
<evidence type="ECO:0008006" key="5">
    <source>
        <dbReference type="Google" id="ProtNLM"/>
    </source>
</evidence>
<feature type="domain" description="MATH" evidence="2">
    <location>
        <begin position="395"/>
        <end position="545"/>
    </location>
</feature>
<dbReference type="AlphaFoldDB" id="A0ABD2M607"/>
<feature type="domain" description="BTB" evidence="1">
    <location>
        <begin position="10"/>
        <end position="88"/>
    </location>
</feature>
<dbReference type="EMBL" id="JBICBT010000117">
    <property type="protein sequence ID" value="KAL3122970.1"/>
    <property type="molecule type" value="Genomic_DNA"/>
</dbReference>
<feature type="domain" description="MATH" evidence="2">
    <location>
        <begin position="249"/>
        <end position="379"/>
    </location>
</feature>
<dbReference type="PROSITE" id="PS50144">
    <property type="entry name" value="MATH"/>
    <property type="match status" value="2"/>
</dbReference>
<dbReference type="Pfam" id="PF22486">
    <property type="entry name" value="MATH_2"/>
    <property type="match status" value="2"/>
</dbReference>
<dbReference type="InterPro" id="IPR002083">
    <property type="entry name" value="MATH/TRAF_dom"/>
</dbReference>